<dbReference type="RefSeq" id="WP_169594936.1">
    <property type="nucleotide sequence ID" value="NZ_VCQU01000020.1"/>
</dbReference>
<dbReference type="EMBL" id="VCQU01000020">
    <property type="protein sequence ID" value="NMN99557.1"/>
    <property type="molecule type" value="Genomic_DNA"/>
</dbReference>
<dbReference type="Proteomes" id="UP000535543">
    <property type="component" value="Unassembled WGS sequence"/>
</dbReference>
<evidence type="ECO:0000313" key="2">
    <source>
        <dbReference type="Proteomes" id="UP000535543"/>
    </source>
</evidence>
<keyword evidence="2" id="KW-1185">Reference proteome</keyword>
<proteinExistence type="predicted"/>
<reference evidence="1 2" key="1">
    <citation type="submission" date="2019-05" db="EMBL/GenBank/DDBJ databases">
        <authorList>
            <person name="Lee S.D."/>
        </authorList>
    </citation>
    <scope>NUCLEOTIDE SEQUENCE [LARGE SCALE GENOMIC DNA]</scope>
    <source>
        <strain evidence="1 2">YC2-7</strain>
    </source>
</reference>
<reference evidence="1 2" key="2">
    <citation type="submission" date="2020-06" db="EMBL/GenBank/DDBJ databases">
        <title>Antribacter stalactiti gen. nov., sp. nov., a new member of the family Nacardiaceae isolated from a cave.</title>
        <authorList>
            <person name="Kim I.S."/>
        </authorList>
    </citation>
    <scope>NUCLEOTIDE SEQUENCE [LARGE SCALE GENOMIC DNA]</scope>
    <source>
        <strain evidence="1 2">YC2-7</strain>
    </source>
</reference>
<accession>A0A848KVR5</accession>
<gene>
    <name evidence="1" type="ORF">FGL95_31520</name>
</gene>
<protein>
    <submittedName>
        <fullName evidence="1">Uncharacterized protein</fullName>
    </submittedName>
</protein>
<dbReference type="AlphaFoldDB" id="A0A848KVR5"/>
<name>A0A848KVR5_9NOCA</name>
<organism evidence="1 2">
    <name type="scientific">Antrihabitans stalactiti</name>
    <dbReference type="NCBI Taxonomy" id="2584121"/>
    <lineage>
        <taxon>Bacteria</taxon>
        <taxon>Bacillati</taxon>
        <taxon>Actinomycetota</taxon>
        <taxon>Actinomycetes</taxon>
        <taxon>Mycobacteriales</taxon>
        <taxon>Nocardiaceae</taxon>
        <taxon>Antrihabitans</taxon>
    </lineage>
</organism>
<evidence type="ECO:0000313" key="1">
    <source>
        <dbReference type="EMBL" id="NMN99557.1"/>
    </source>
</evidence>
<comment type="caution">
    <text evidence="1">The sequence shown here is derived from an EMBL/GenBank/DDBJ whole genome shotgun (WGS) entry which is preliminary data.</text>
</comment>
<sequence length="191" mass="21285">MDQPNVDYISYEEFGRRFIEHAVTAERVRGALDDLAGSSFQFGPIGAGPGRIAKISADVDLGDIEVTRYVLDEITFELVIPIKVHLVIDLALDVHRFDVDGNVHVGLRVRTAAPLRVIVDVEPSKKKDVRIDVSPQTIRGGLLRIVASVDQEIKRFVVKYINNEIEKPHIQAARDIDVAARIDSAWAHQQS</sequence>